<comment type="caution">
    <text evidence="2">The sequence shown here is derived from an EMBL/GenBank/DDBJ whole genome shotgun (WGS) entry which is preliminary data.</text>
</comment>
<keyword evidence="1" id="KW-0472">Membrane</keyword>
<feature type="transmembrane region" description="Helical" evidence="1">
    <location>
        <begin position="52"/>
        <end position="73"/>
    </location>
</feature>
<accession>A0A2I1BY50</accession>
<evidence type="ECO:0000256" key="1">
    <source>
        <dbReference type="SAM" id="Phobius"/>
    </source>
</evidence>
<dbReference type="GeneID" id="36528929"/>
<dbReference type="Proteomes" id="UP000234474">
    <property type="component" value="Unassembled WGS sequence"/>
</dbReference>
<sequence length="95" mass="10625">MSALFTARLSSFYLNLSQCSSSCHYPFLDVSLVVHPRPNVPFYSRHIRPLGYVAHVTAIQIVYALSPLPFFVFPHVSYTLRAGILAKSSSLMSFS</sequence>
<keyword evidence="1" id="KW-0812">Transmembrane</keyword>
<reference evidence="3" key="1">
    <citation type="journal article" date="2018" name="Proc. Natl. Acad. Sci. U.S.A.">
        <title>Linking secondary metabolites to gene clusters through genome sequencing of six diverse Aspergillus species.</title>
        <authorList>
            <person name="Kaerboelling I."/>
            <person name="Vesth T.C."/>
            <person name="Frisvad J.C."/>
            <person name="Nybo J.L."/>
            <person name="Theobald S."/>
            <person name="Kuo A."/>
            <person name="Bowyer P."/>
            <person name="Matsuda Y."/>
            <person name="Mondo S."/>
            <person name="Lyhne E.K."/>
            <person name="Kogle M.E."/>
            <person name="Clum A."/>
            <person name="Lipzen A."/>
            <person name="Salamov A."/>
            <person name="Ngan C.Y."/>
            <person name="Daum C."/>
            <person name="Chiniquy J."/>
            <person name="Barry K."/>
            <person name="LaButti K."/>
            <person name="Haridas S."/>
            <person name="Simmons B.A."/>
            <person name="Magnuson J.K."/>
            <person name="Mortensen U.H."/>
            <person name="Larsen T.O."/>
            <person name="Grigoriev I.V."/>
            <person name="Baker S.E."/>
            <person name="Andersen M.R."/>
        </authorList>
    </citation>
    <scope>NUCLEOTIDE SEQUENCE [LARGE SCALE GENOMIC DNA]</scope>
    <source>
        <strain evidence="3">IBT 16806</strain>
    </source>
</reference>
<keyword evidence="3" id="KW-1185">Reference proteome</keyword>
<proteinExistence type="predicted"/>
<dbReference type="VEuPathDB" id="FungiDB:P174DRAFT_293856"/>
<dbReference type="EMBL" id="MSZS01000008">
    <property type="protein sequence ID" value="PKX90299.1"/>
    <property type="molecule type" value="Genomic_DNA"/>
</dbReference>
<evidence type="ECO:0000313" key="2">
    <source>
        <dbReference type="EMBL" id="PKX90299.1"/>
    </source>
</evidence>
<dbReference type="AlphaFoldDB" id="A0A2I1BY50"/>
<evidence type="ECO:0000313" key="3">
    <source>
        <dbReference type="Proteomes" id="UP000234474"/>
    </source>
</evidence>
<protein>
    <submittedName>
        <fullName evidence="2">Uncharacterized protein</fullName>
    </submittedName>
</protein>
<organism evidence="2 3">
    <name type="scientific">Aspergillus novofumigatus (strain IBT 16806)</name>
    <dbReference type="NCBI Taxonomy" id="1392255"/>
    <lineage>
        <taxon>Eukaryota</taxon>
        <taxon>Fungi</taxon>
        <taxon>Dikarya</taxon>
        <taxon>Ascomycota</taxon>
        <taxon>Pezizomycotina</taxon>
        <taxon>Eurotiomycetes</taxon>
        <taxon>Eurotiomycetidae</taxon>
        <taxon>Eurotiales</taxon>
        <taxon>Aspergillaceae</taxon>
        <taxon>Aspergillus</taxon>
        <taxon>Aspergillus subgen. Fumigati</taxon>
    </lineage>
</organism>
<name>A0A2I1BY50_ASPN1</name>
<dbReference type="RefSeq" id="XP_024678894.1">
    <property type="nucleotide sequence ID" value="XM_024821603.1"/>
</dbReference>
<keyword evidence="1" id="KW-1133">Transmembrane helix</keyword>
<gene>
    <name evidence="2" type="ORF">P174DRAFT_293856</name>
</gene>